<proteinExistence type="predicted"/>
<dbReference type="OrthoDB" id="162277at2759"/>
<protein>
    <submittedName>
        <fullName evidence="2">Uncharacterized protein</fullName>
    </submittedName>
</protein>
<feature type="compositionally biased region" description="Polar residues" evidence="1">
    <location>
        <begin position="1265"/>
        <end position="1284"/>
    </location>
</feature>
<evidence type="ECO:0000313" key="2">
    <source>
        <dbReference type="EMBL" id="KAG7393864.1"/>
    </source>
</evidence>
<feature type="compositionally biased region" description="Polar residues" evidence="1">
    <location>
        <begin position="1344"/>
        <end position="1369"/>
    </location>
</feature>
<feature type="compositionally biased region" description="Basic and acidic residues" evidence="1">
    <location>
        <begin position="1239"/>
        <end position="1249"/>
    </location>
</feature>
<accession>A0A8T1WN18</accession>
<feature type="region of interest" description="Disordered" evidence="1">
    <location>
        <begin position="1344"/>
        <end position="1435"/>
    </location>
</feature>
<feature type="region of interest" description="Disordered" evidence="1">
    <location>
        <begin position="1164"/>
        <end position="1192"/>
    </location>
</feature>
<feature type="region of interest" description="Disordered" evidence="1">
    <location>
        <begin position="1239"/>
        <end position="1325"/>
    </location>
</feature>
<dbReference type="EMBL" id="JAGDFM010000001">
    <property type="protein sequence ID" value="KAG7393864.1"/>
    <property type="molecule type" value="Genomic_DNA"/>
</dbReference>
<keyword evidence="3" id="KW-1185">Reference proteome</keyword>
<feature type="compositionally biased region" description="Basic and acidic residues" evidence="1">
    <location>
        <begin position="1419"/>
        <end position="1433"/>
    </location>
</feature>
<feature type="compositionally biased region" description="Acidic residues" evidence="1">
    <location>
        <begin position="112"/>
        <end position="125"/>
    </location>
</feature>
<reference evidence="2" key="1">
    <citation type="submission" date="2021-02" db="EMBL/GenBank/DDBJ databases">
        <authorList>
            <person name="Palmer J.M."/>
        </authorList>
    </citation>
    <scope>NUCLEOTIDE SEQUENCE</scope>
    <source>
        <strain evidence="2">SCRP734</strain>
    </source>
</reference>
<evidence type="ECO:0000313" key="3">
    <source>
        <dbReference type="Proteomes" id="UP000694044"/>
    </source>
</evidence>
<dbReference type="Proteomes" id="UP000694044">
    <property type="component" value="Unassembled WGS sequence"/>
</dbReference>
<feature type="region of interest" description="Disordered" evidence="1">
    <location>
        <begin position="85"/>
        <end position="125"/>
    </location>
</feature>
<feature type="compositionally biased region" description="Polar residues" evidence="1">
    <location>
        <begin position="1403"/>
        <end position="1417"/>
    </location>
</feature>
<feature type="region of interest" description="Disordered" evidence="1">
    <location>
        <begin position="460"/>
        <end position="481"/>
    </location>
</feature>
<name>A0A8T1WN18_9STRA</name>
<gene>
    <name evidence="2" type="ORF">PHYPSEUDO_000041</name>
</gene>
<feature type="compositionally biased region" description="Basic and acidic residues" evidence="1">
    <location>
        <begin position="1171"/>
        <end position="1187"/>
    </location>
</feature>
<sequence>MSGCDSRRGRRRDVTLPYEKTYPWEDERGSTIDRAVEVNAEAKRVYAMQEQLLPALALDRPVDPAASEHLQDVGRRVLILRDTTQRARKQVGQSPKRSPKRVIPSRFPEIAPDFEEEDAGEPDRLEVEEDPVVADGRIATMLMDQEWDTRAWNIAKIQSAVETLYEEIEHSDDDSRRELATTMLLRLMETHEDAVEYVETSLPSLTNKAFRTLSKLTNNTKIFRMARLVAVLAEWFAHVLSNENAANKSIGCLLRETELCARILQHHWRGVLFERTVNQRDYDPIVRTRLRSMHMIKFVELRHQFKVFREAVGPGGIPSSATQAYITVLYHLVQLQRGPDSVSDKTRSTVLSDQRRILGSGLLVCLASLVTRRQSREVIELVKGIVSNIVEGHGDEQIVDILQCNVMQRVQLDLMHIMQTFDSNGVAASTAALKTSLDLLHSIATKVLLATERWGHPIVASSTPASPSRKRTPSPVKSQSHAVTLEERNFLMRKLKTAVRQFLLTADEFDTLFEVLSFCRDKGDDTLRAQVLGILGLHARSLGFSQLLDALTRNGGQWLDQVLSCMNDANLVVVQAAVALFYEMTSRADARHGLTTAGAVQLFMRWCRPSLDACESRMAFLMGLIGCALLARQTEQRKPATSLLAALATFEDRLHALYTLLLDLAMQDAASPRASEKTAAFLFSVNALPTLVQFLTQVSPSCMEPPVQNARQRNISCVLLGRLCQVTHVSRACFSEDVVNHLALSIQCSRLDEIEGLVARSSPEDRFIHELGSKEACEALSRLARCPSNMVDARLRPSITSPLVPEWPQALICDVMFRLHVLEDLIALIRSPSDAAEFTEVELGKVLAAVELAGYIRPLPYGESTRDKFLKSHANHPHGKYAHEKLLQLVELAAPAILHILREKSAGIDLVSACCVALSRLACTNSASSMLLAQGCLQTALIHLPEILIASGKSSPKRQSIEFDSSADDHGLLGVPAPLYTLFGKLCAVADGRTGMMRAQVLPRLLRRMQQRHPTSQTLDDECKSEIAVVISRLAMVNAVEGSTGELFLHFRVLELLAKVLQQHRDLVLTLPSSAKKTEEVTKWRLLVHAVSAIAALSQDVLVSVPRVVALGIVDLLSPFLTRLRLEGSVNPHLESLQYNAVTIIRSVASYPFGEFHAHLINAKGTAPDRAPPDDAKKKSGSKDDRSMAAPATLVMERVKQIGFDFAMELKNKPMALRDKKSVGELARETLAFINEHQQRLERQQEQRRKSSVSSAARSKGEHTGLSTTMTTSPILTNQPQTRASFPALPKSPLGRLDEITGARSSPGTRKPTGIAGASALDPPSNVAPSILVLDGGSKSPVSLNGVNIASTRPAGNNKPRPSSDSQHNPQHHYVFTRPKSKTQQRNKDPAYCLMLDPLFDSSGPSVNTRNQPTSKMKTPHESQHSNGDETPERSYNFSQEVDHFGHCVSVHARRNKKGDRYFPSLGRIVTSDATFALVSPDAFKRPAGLPPQ</sequence>
<organism evidence="2 3">
    <name type="scientific">Phytophthora pseudosyringae</name>
    <dbReference type="NCBI Taxonomy" id="221518"/>
    <lineage>
        <taxon>Eukaryota</taxon>
        <taxon>Sar</taxon>
        <taxon>Stramenopiles</taxon>
        <taxon>Oomycota</taxon>
        <taxon>Peronosporomycetes</taxon>
        <taxon>Peronosporales</taxon>
        <taxon>Peronosporaceae</taxon>
        <taxon>Phytophthora</taxon>
    </lineage>
</organism>
<comment type="caution">
    <text evidence="2">The sequence shown here is derived from an EMBL/GenBank/DDBJ whole genome shotgun (WGS) entry which is preliminary data.</text>
</comment>
<evidence type="ECO:0000256" key="1">
    <source>
        <dbReference type="SAM" id="MobiDB-lite"/>
    </source>
</evidence>